<reference evidence="2 3" key="1">
    <citation type="submission" date="2024-04" db="EMBL/GenBank/DDBJ databases">
        <title>Symmetric and asymmetric DNA N6-adenine methylation regulates different biological responses in Mucorales.</title>
        <authorList>
            <consortium name="Lawrence Berkeley National Laboratory"/>
            <person name="Lax C."/>
            <person name="Mondo S.J."/>
            <person name="Osorio-Concepcion M."/>
            <person name="Muszewska A."/>
            <person name="Corrochano-Luque M."/>
            <person name="Gutierrez G."/>
            <person name="Riley R."/>
            <person name="Lipzen A."/>
            <person name="Guo J."/>
            <person name="Hundley H."/>
            <person name="Amirebrahimi M."/>
            <person name="Ng V."/>
            <person name="Lorenzo-Gutierrez D."/>
            <person name="Binder U."/>
            <person name="Yang J."/>
            <person name="Song Y."/>
            <person name="Canovas D."/>
            <person name="Navarro E."/>
            <person name="Freitag M."/>
            <person name="Gabaldon T."/>
            <person name="Grigoriev I.V."/>
            <person name="Corrochano L.M."/>
            <person name="Nicolas F.E."/>
            <person name="Garre V."/>
        </authorList>
    </citation>
    <scope>NUCLEOTIDE SEQUENCE [LARGE SCALE GENOMIC DNA]</scope>
    <source>
        <strain evidence="2 3">L51</strain>
    </source>
</reference>
<evidence type="ECO:0008006" key="4">
    <source>
        <dbReference type="Google" id="ProtNLM"/>
    </source>
</evidence>
<evidence type="ECO:0000313" key="2">
    <source>
        <dbReference type="EMBL" id="KAL0086344.1"/>
    </source>
</evidence>
<accession>A0ABR3B1W3</accession>
<keyword evidence="1" id="KW-0472">Membrane</keyword>
<protein>
    <recommendedName>
        <fullName evidence="4">Secreted peptide</fullName>
    </recommendedName>
</protein>
<sequence length="70" mass="8091">MSIYLFIFTLLSYASLCALISTFLFLRLCNTMISVSTSLALFPLRNYNLLFIVHWKPIFPSFLCSPLLLH</sequence>
<comment type="caution">
    <text evidence="2">The sequence shown here is derived from an EMBL/GenBank/DDBJ whole genome shotgun (WGS) entry which is preliminary data.</text>
</comment>
<evidence type="ECO:0000256" key="1">
    <source>
        <dbReference type="SAM" id="Phobius"/>
    </source>
</evidence>
<name>A0ABR3B1W3_PHYBL</name>
<feature type="transmembrane region" description="Helical" evidence="1">
    <location>
        <begin position="6"/>
        <end position="26"/>
    </location>
</feature>
<gene>
    <name evidence="2" type="ORF">J3Q64DRAFT_1739538</name>
</gene>
<evidence type="ECO:0000313" key="3">
    <source>
        <dbReference type="Proteomes" id="UP001448207"/>
    </source>
</evidence>
<dbReference type="Proteomes" id="UP001448207">
    <property type="component" value="Unassembled WGS sequence"/>
</dbReference>
<proteinExistence type="predicted"/>
<keyword evidence="1" id="KW-0812">Transmembrane</keyword>
<keyword evidence="3" id="KW-1185">Reference proteome</keyword>
<dbReference type="EMBL" id="JBCLYO010000008">
    <property type="protein sequence ID" value="KAL0086344.1"/>
    <property type="molecule type" value="Genomic_DNA"/>
</dbReference>
<feature type="transmembrane region" description="Helical" evidence="1">
    <location>
        <begin position="47"/>
        <end position="69"/>
    </location>
</feature>
<keyword evidence="1" id="KW-1133">Transmembrane helix</keyword>
<organism evidence="2 3">
    <name type="scientific">Phycomyces blakesleeanus</name>
    <dbReference type="NCBI Taxonomy" id="4837"/>
    <lineage>
        <taxon>Eukaryota</taxon>
        <taxon>Fungi</taxon>
        <taxon>Fungi incertae sedis</taxon>
        <taxon>Mucoromycota</taxon>
        <taxon>Mucoromycotina</taxon>
        <taxon>Mucoromycetes</taxon>
        <taxon>Mucorales</taxon>
        <taxon>Phycomycetaceae</taxon>
        <taxon>Phycomyces</taxon>
    </lineage>
</organism>